<evidence type="ECO:0000313" key="4">
    <source>
        <dbReference type="Proteomes" id="UP000281549"/>
    </source>
</evidence>
<proteinExistence type="predicted"/>
<dbReference type="PANTHER" id="PTHR14580:SF0">
    <property type="entry name" value="MULTIPLE MYELOMA TUMOR-ASSOCIATED PROTEIN 2"/>
    <property type="match status" value="1"/>
</dbReference>
<feature type="non-terminal residue" evidence="3">
    <location>
        <position position="1"/>
    </location>
</feature>
<feature type="region of interest" description="Disordered" evidence="1">
    <location>
        <begin position="50"/>
        <end position="72"/>
    </location>
</feature>
<dbReference type="InterPro" id="IPR019315">
    <property type="entry name" value="MMTA2_N"/>
</dbReference>
<dbReference type="InterPro" id="IPR039207">
    <property type="entry name" value="MMTAG2-like"/>
</dbReference>
<evidence type="ECO:0000259" key="2">
    <source>
        <dbReference type="Pfam" id="PF10159"/>
    </source>
</evidence>
<dbReference type="Pfam" id="PF10159">
    <property type="entry name" value="MMtag"/>
    <property type="match status" value="1"/>
</dbReference>
<evidence type="ECO:0000256" key="1">
    <source>
        <dbReference type="SAM" id="MobiDB-lite"/>
    </source>
</evidence>
<accession>A0A4P9YMS4</accession>
<name>A0A4P9YMS4_ROZAC</name>
<evidence type="ECO:0000313" key="3">
    <source>
        <dbReference type="EMBL" id="RKP21013.1"/>
    </source>
</evidence>
<gene>
    <name evidence="3" type="ORF">ROZALSC1DRAFT_302</name>
</gene>
<feature type="non-terminal residue" evidence="3">
    <location>
        <position position="72"/>
    </location>
</feature>
<organism evidence="3 4">
    <name type="scientific">Rozella allomycis (strain CSF55)</name>
    <dbReference type="NCBI Taxonomy" id="988480"/>
    <lineage>
        <taxon>Eukaryota</taxon>
        <taxon>Fungi</taxon>
        <taxon>Fungi incertae sedis</taxon>
        <taxon>Cryptomycota</taxon>
        <taxon>Cryptomycota incertae sedis</taxon>
        <taxon>Rozella</taxon>
    </lineage>
</organism>
<dbReference type="AlphaFoldDB" id="A0A4P9YMS4"/>
<reference evidence="4" key="1">
    <citation type="journal article" date="2018" name="Nat. Microbiol.">
        <title>Leveraging single-cell genomics to expand the fungal tree of life.</title>
        <authorList>
            <person name="Ahrendt S.R."/>
            <person name="Quandt C.A."/>
            <person name="Ciobanu D."/>
            <person name="Clum A."/>
            <person name="Salamov A."/>
            <person name="Andreopoulos B."/>
            <person name="Cheng J.F."/>
            <person name="Woyke T."/>
            <person name="Pelin A."/>
            <person name="Henrissat B."/>
            <person name="Reynolds N.K."/>
            <person name="Benny G.L."/>
            <person name="Smith M.E."/>
            <person name="James T.Y."/>
            <person name="Grigoriev I.V."/>
        </authorList>
    </citation>
    <scope>NUCLEOTIDE SEQUENCE [LARGE SCALE GENOMIC DNA]</scope>
    <source>
        <strain evidence="4">CSF55</strain>
    </source>
</reference>
<sequence>IRSGCRGGRDQFNWDKVKEDGHRTNYIGNSIKATVGRWQNNKDLSWWMKDKSQRQDIREEEKKAAKLSKTEQ</sequence>
<dbReference type="PANTHER" id="PTHR14580">
    <property type="entry name" value="MULTIPLE MYELOMA TUMOR-ASSOCIATED PROTEIN 2 FAMILY MEMBER"/>
    <property type="match status" value="1"/>
</dbReference>
<feature type="domain" description="Multiple myeloma tumor-associated protein 2-like N-terminal" evidence="2">
    <location>
        <begin position="4"/>
        <end position="66"/>
    </location>
</feature>
<dbReference type="Proteomes" id="UP000281549">
    <property type="component" value="Unassembled WGS sequence"/>
</dbReference>
<dbReference type="EMBL" id="ML004998">
    <property type="protein sequence ID" value="RKP21013.1"/>
    <property type="molecule type" value="Genomic_DNA"/>
</dbReference>
<protein>
    <recommendedName>
        <fullName evidence="2">Multiple myeloma tumor-associated protein 2-like N-terminal domain-containing protein</fullName>
    </recommendedName>
</protein>